<dbReference type="Proteomes" id="UP000641932">
    <property type="component" value="Unassembled WGS sequence"/>
</dbReference>
<protein>
    <recommendedName>
        <fullName evidence="3">Thymidylate kinase</fullName>
    </recommendedName>
</protein>
<evidence type="ECO:0000313" key="1">
    <source>
        <dbReference type="EMBL" id="GGO93364.1"/>
    </source>
</evidence>
<gene>
    <name evidence="1" type="ORF">GCM10012280_45730</name>
</gene>
<accession>A0A917ZTY6</accession>
<dbReference type="SUPFAM" id="SSF52540">
    <property type="entry name" value="P-loop containing nucleoside triphosphate hydrolases"/>
    <property type="match status" value="1"/>
</dbReference>
<sequence>MYMSNTILSWPTLARAAPFTVLLGPDYSGKSSALRILAGRQDFTVVSYDKAFTEPNHRLVAKVQREFMAEGLCAPAGRYSSDLLLTLLQVAVVHLRDQLLAAPRGMPLIMDSYYFKILSKCALLGHANEALFSWWRSFPRPDRVVYLDVPPDVAWQRSGHGASVNAMEHYGERPTKSGFMDLQEDLRRAMLMEVAGLDLHILDTCEDVESTTRLIEKSAVN</sequence>
<proteinExistence type="predicted"/>
<evidence type="ECO:0008006" key="3">
    <source>
        <dbReference type="Google" id="ProtNLM"/>
    </source>
</evidence>
<comment type="caution">
    <text evidence="1">The sequence shown here is derived from an EMBL/GenBank/DDBJ whole genome shotgun (WGS) entry which is preliminary data.</text>
</comment>
<dbReference type="InterPro" id="IPR027417">
    <property type="entry name" value="P-loop_NTPase"/>
</dbReference>
<dbReference type="EMBL" id="BMMS01000020">
    <property type="protein sequence ID" value="GGO93364.1"/>
    <property type="molecule type" value="Genomic_DNA"/>
</dbReference>
<dbReference type="Gene3D" id="3.40.50.300">
    <property type="entry name" value="P-loop containing nucleotide triphosphate hydrolases"/>
    <property type="match status" value="1"/>
</dbReference>
<reference evidence="1" key="2">
    <citation type="submission" date="2020-09" db="EMBL/GenBank/DDBJ databases">
        <authorList>
            <person name="Sun Q."/>
            <person name="Zhou Y."/>
        </authorList>
    </citation>
    <scope>NUCLEOTIDE SEQUENCE</scope>
    <source>
        <strain evidence="1">CGMCC 4.7201</strain>
    </source>
</reference>
<reference evidence="1" key="1">
    <citation type="journal article" date="2014" name="Int. J. Syst. Evol. Microbiol.">
        <title>Complete genome sequence of Corynebacterium casei LMG S-19264T (=DSM 44701T), isolated from a smear-ripened cheese.</title>
        <authorList>
            <consortium name="US DOE Joint Genome Institute (JGI-PGF)"/>
            <person name="Walter F."/>
            <person name="Albersmeier A."/>
            <person name="Kalinowski J."/>
            <person name="Ruckert C."/>
        </authorList>
    </citation>
    <scope>NUCLEOTIDE SEQUENCE</scope>
    <source>
        <strain evidence="1">CGMCC 4.7201</strain>
    </source>
</reference>
<keyword evidence="2" id="KW-1185">Reference proteome</keyword>
<organism evidence="1 2">
    <name type="scientific">Wenjunlia tyrosinilytica</name>
    <dbReference type="NCBI Taxonomy" id="1544741"/>
    <lineage>
        <taxon>Bacteria</taxon>
        <taxon>Bacillati</taxon>
        <taxon>Actinomycetota</taxon>
        <taxon>Actinomycetes</taxon>
        <taxon>Kitasatosporales</taxon>
        <taxon>Streptomycetaceae</taxon>
        <taxon>Wenjunlia</taxon>
    </lineage>
</organism>
<dbReference type="AlphaFoldDB" id="A0A917ZTY6"/>
<evidence type="ECO:0000313" key="2">
    <source>
        <dbReference type="Proteomes" id="UP000641932"/>
    </source>
</evidence>
<dbReference type="RefSeq" id="WP_189133642.1">
    <property type="nucleotide sequence ID" value="NZ_BMMS01000020.1"/>
</dbReference>
<name>A0A917ZTY6_9ACTN</name>